<protein>
    <submittedName>
        <fullName evidence="1">DUF6193 family natural product biosynthesis protein</fullName>
    </submittedName>
</protein>
<dbReference type="EMBL" id="JBHSIU010000092">
    <property type="protein sequence ID" value="MFC5006154.1"/>
    <property type="molecule type" value="Genomic_DNA"/>
</dbReference>
<dbReference type="Pfam" id="PF19692">
    <property type="entry name" value="DUF6193"/>
    <property type="match status" value="1"/>
</dbReference>
<evidence type="ECO:0000313" key="2">
    <source>
        <dbReference type="Proteomes" id="UP001595912"/>
    </source>
</evidence>
<sequence length="260" mass="28417">MSGYAPWVRLRHNRSVMSADLDALYPDIAAEGGLVSALSAVAMKQGLSVPFTSPEPGSLRSATATSTVSHRNHLTIDAWTVKRRWSITGCESFQGLALIEGDTEDPAQIARAAQAWHDGAALAEIRRVATFVKLTGRFEVPDHDAVQLAESEWQCLRLEATEMNLPQYQAMVEAAYHEPALRRLYPFTSHSTLRFAITTRPNLSVVPVCLDAHQDNRYTVNAEFLGEILAETSTAQEAVLLAVSQLPPDLGPVELGVPRS</sequence>
<reference evidence="2" key="1">
    <citation type="journal article" date="2019" name="Int. J. Syst. Evol. Microbiol.">
        <title>The Global Catalogue of Microorganisms (GCM) 10K type strain sequencing project: providing services to taxonomists for standard genome sequencing and annotation.</title>
        <authorList>
            <consortium name="The Broad Institute Genomics Platform"/>
            <consortium name="The Broad Institute Genome Sequencing Center for Infectious Disease"/>
            <person name="Wu L."/>
            <person name="Ma J."/>
        </authorList>
    </citation>
    <scope>NUCLEOTIDE SEQUENCE [LARGE SCALE GENOMIC DNA]</scope>
    <source>
        <strain evidence="2">CGMCC 4.7152</strain>
    </source>
</reference>
<comment type="caution">
    <text evidence="1">The sequence shown here is derived from an EMBL/GenBank/DDBJ whole genome shotgun (WGS) entry which is preliminary data.</text>
</comment>
<dbReference type="Proteomes" id="UP001595912">
    <property type="component" value="Unassembled WGS sequence"/>
</dbReference>
<gene>
    <name evidence="1" type="ORF">ACFPIJ_51095</name>
</gene>
<proteinExistence type="predicted"/>
<name>A0ABV9WCR9_9ACTN</name>
<accession>A0ABV9WCR9</accession>
<dbReference type="InterPro" id="IPR045682">
    <property type="entry name" value="DUF6193"/>
</dbReference>
<keyword evidence="2" id="KW-1185">Reference proteome</keyword>
<organism evidence="1 2">
    <name type="scientific">Dactylosporangium cerinum</name>
    <dbReference type="NCBI Taxonomy" id="1434730"/>
    <lineage>
        <taxon>Bacteria</taxon>
        <taxon>Bacillati</taxon>
        <taxon>Actinomycetota</taxon>
        <taxon>Actinomycetes</taxon>
        <taxon>Micromonosporales</taxon>
        <taxon>Micromonosporaceae</taxon>
        <taxon>Dactylosporangium</taxon>
    </lineage>
</organism>
<evidence type="ECO:0000313" key="1">
    <source>
        <dbReference type="EMBL" id="MFC5006154.1"/>
    </source>
</evidence>
<dbReference type="RefSeq" id="WP_380126761.1">
    <property type="nucleotide sequence ID" value="NZ_JBHSIU010000092.1"/>
</dbReference>